<accession>A0A0K0D7I2</accession>
<evidence type="ECO:0000313" key="3">
    <source>
        <dbReference type="WBParaSite" id="ACAC_0000602701-mRNA-1"/>
    </source>
</evidence>
<keyword evidence="2" id="KW-1185">Reference proteome</keyword>
<organism evidence="2 3">
    <name type="scientific">Angiostrongylus cantonensis</name>
    <name type="common">Rat lungworm</name>
    <dbReference type="NCBI Taxonomy" id="6313"/>
    <lineage>
        <taxon>Eukaryota</taxon>
        <taxon>Metazoa</taxon>
        <taxon>Ecdysozoa</taxon>
        <taxon>Nematoda</taxon>
        <taxon>Chromadorea</taxon>
        <taxon>Rhabditida</taxon>
        <taxon>Rhabditina</taxon>
        <taxon>Rhabditomorpha</taxon>
        <taxon>Strongyloidea</taxon>
        <taxon>Metastrongylidae</taxon>
        <taxon>Angiostrongylus</taxon>
    </lineage>
</organism>
<reference evidence="2" key="1">
    <citation type="submission" date="2012-09" db="EMBL/GenBank/DDBJ databases">
        <authorList>
            <person name="Martin A.A."/>
        </authorList>
    </citation>
    <scope>NUCLEOTIDE SEQUENCE</scope>
</reference>
<evidence type="ECO:0000256" key="1">
    <source>
        <dbReference type="SAM" id="Coils"/>
    </source>
</evidence>
<keyword evidence="1" id="KW-0175">Coiled coil</keyword>
<sequence>MEHALEDALTEALGRYKEQNEYWRSKHADLKQSLERAKAEIAQHVKDKENMKIKAKLERADLENRLTSSIEHVAMLVSQVHHFSLSIQ</sequence>
<feature type="coiled-coil region" evidence="1">
    <location>
        <begin position="20"/>
        <end position="65"/>
    </location>
</feature>
<reference evidence="3" key="2">
    <citation type="submission" date="2017-02" db="UniProtKB">
        <authorList>
            <consortium name="WormBaseParasite"/>
        </authorList>
    </citation>
    <scope>IDENTIFICATION</scope>
</reference>
<evidence type="ECO:0000313" key="2">
    <source>
        <dbReference type="Proteomes" id="UP000035642"/>
    </source>
</evidence>
<dbReference type="Proteomes" id="UP000035642">
    <property type="component" value="Unassembled WGS sequence"/>
</dbReference>
<dbReference type="AlphaFoldDB" id="A0A0K0D7I2"/>
<proteinExistence type="predicted"/>
<dbReference type="WBParaSite" id="ACAC_0000602701-mRNA-1">
    <property type="protein sequence ID" value="ACAC_0000602701-mRNA-1"/>
    <property type="gene ID" value="ACAC_0000602701"/>
</dbReference>
<protein>
    <submittedName>
        <fullName evidence="3">TACC_C domain-containing protein</fullName>
    </submittedName>
</protein>
<name>A0A0K0D7I2_ANGCA</name>